<feature type="domain" description="Response regulatory" evidence="3">
    <location>
        <begin position="4"/>
        <end position="120"/>
    </location>
</feature>
<evidence type="ECO:0000259" key="3">
    <source>
        <dbReference type="PROSITE" id="PS50110"/>
    </source>
</evidence>
<dbReference type="EMBL" id="FYEK01000003">
    <property type="protein sequence ID" value="SNB53135.1"/>
    <property type="molecule type" value="Genomic_DNA"/>
</dbReference>
<keyword evidence="5" id="KW-1185">Reference proteome</keyword>
<dbReference type="RefSeq" id="WP_088570175.1">
    <property type="nucleotide sequence ID" value="NZ_FYEK01000003.1"/>
</dbReference>
<proteinExistence type="predicted"/>
<sequence length="129" mass="14591">MRALILYIEDNFENRLLVRRILEAEGYQVVEAEDGPRGLELARSMHPDLILVDLHLPDIDGYELVRRFKQMPHLQGIPIVALTADVIRGTRERALATGCDGYIPKPIDVDALPEQIAAFLKNREAPHGR</sequence>
<dbReference type="PANTHER" id="PTHR44591:SF23">
    <property type="entry name" value="CHEY SUBFAMILY"/>
    <property type="match status" value="1"/>
</dbReference>
<gene>
    <name evidence="4" type="ORF">SAMN02746019_00024140</name>
</gene>
<feature type="modified residue" description="4-aspartylphosphate" evidence="2">
    <location>
        <position position="53"/>
    </location>
</feature>
<dbReference type="InterPro" id="IPR011006">
    <property type="entry name" value="CheY-like_superfamily"/>
</dbReference>
<dbReference type="PANTHER" id="PTHR44591">
    <property type="entry name" value="STRESS RESPONSE REGULATOR PROTEIN 1"/>
    <property type="match status" value="1"/>
</dbReference>
<dbReference type="InterPro" id="IPR050595">
    <property type="entry name" value="Bact_response_regulator"/>
</dbReference>
<evidence type="ECO:0000256" key="2">
    <source>
        <dbReference type="PROSITE-ProRule" id="PRU00169"/>
    </source>
</evidence>
<organism evidence="4 5">
    <name type="scientific">Thermoflexus hugenholtzii JAD2</name>
    <dbReference type="NCBI Taxonomy" id="877466"/>
    <lineage>
        <taxon>Bacteria</taxon>
        <taxon>Bacillati</taxon>
        <taxon>Chloroflexota</taxon>
        <taxon>Thermoflexia</taxon>
        <taxon>Thermoflexales</taxon>
        <taxon>Thermoflexaceae</taxon>
        <taxon>Thermoflexus</taxon>
    </lineage>
</organism>
<dbReference type="GO" id="GO:0000160">
    <property type="term" value="P:phosphorelay signal transduction system"/>
    <property type="evidence" value="ECO:0007669"/>
    <property type="project" value="InterPro"/>
</dbReference>
<dbReference type="AlphaFoldDB" id="A0A212Q1C2"/>
<reference evidence="5" key="1">
    <citation type="submission" date="2017-06" db="EMBL/GenBank/DDBJ databases">
        <authorList>
            <person name="Varghese N."/>
            <person name="Submissions S."/>
        </authorList>
    </citation>
    <scope>NUCLEOTIDE SEQUENCE [LARGE SCALE GENOMIC DNA]</scope>
    <source>
        <strain evidence="5">JAD2</strain>
    </source>
</reference>
<protein>
    <submittedName>
        <fullName evidence="4">Response regulator containing a CheY-like receiver domain and an HD-GYP domain</fullName>
    </submittedName>
</protein>
<keyword evidence="1 2" id="KW-0597">Phosphoprotein</keyword>
<dbReference type="InterPro" id="IPR001789">
    <property type="entry name" value="Sig_transdc_resp-reg_receiver"/>
</dbReference>
<accession>A0A212Q1C2</accession>
<evidence type="ECO:0000313" key="4">
    <source>
        <dbReference type="EMBL" id="SNB53135.1"/>
    </source>
</evidence>
<name>A0A212Q1C2_9CHLR</name>
<evidence type="ECO:0000313" key="5">
    <source>
        <dbReference type="Proteomes" id="UP000197025"/>
    </source>
</evidence>
<dbReference type="Pfam" id="PF00072">
    <property type="entry name" value="Response_reg"/>
    <property type="match status" value="1"/>
</dbReference>
<dbReference type="Proteomes" id="UP000197025">
    <property type="component" value="Unassembled WGS sequence"/>
</dbReference>
<dbReference type="OrthoDB" id="9802491at2"/>
<dbReference type="SMART" id="SM00448">
    <property type="entry name" value="REC"/>
    <property type="match status" value="1"/>
</dbReference>
<dbReference type="PROSITE" id="PS50110">
    <property type="entry name" value="RESPONSE_REGULATORY"/>
    <property type="match status" value="1"/>
</dbReference>
<evidence type="ECO:0000256" key="1">
    <source>
        <dbReference type="ARBA" id="ARBA00022553"/>
    </source>
</evidence>
<dbReference type="InParanoid" id="A0A212Q1C2"/>
<dbReference type="SUPFAM" id="SSF52172">
    <property type="entry name" value="CheY-like"/>
    <property type="match status" value="1"/>
</dbReference>
<dbReference type="Gene3D" id="3.40.50.2300">
    <property type="match status" value="1"/>
</dbReference>